<keyword evidence="1" id="KW-0812">Transmembrane</keyword>
<sequence>MPKSDYNSIIALNSRQESKIRSPRSSLIVCSSALGRTDMALWQMLGWSEGEMRSDTKPCLRLYIEIDCCLLFSLLVELFGHGFYADFTMATIPRA</sequence>
<organism evidence="2">
    <name type="scientific">Brassica cretica</name>
    <name type="common">Mustard</name>
    <dbReference type="NCBI Taxonomy" id="69181"/>
    <lineage>
        <taxon>Eukaryota</taxon>
        <taxon>Viridiplantae</taxon>
        <taxon>Streptophyta</taxon>
        <taxon>Embryophyta</taxon>
        <taxon>Tracheophyta</taxon>
        <taxon>Spermatophyta</taxon>
        <taxon>Magnoliopsida</taxon>
        <taxon>eudicotyledons</taxon>
        <taxon>Gunneridae</taxon>
        <taxon>Pentapetalae</taxon>
        <taxon>rosids</taxon>
        <taxon>malvids</taxon>
        <taxon>Brassicales</taxon>
        <taxon>Brassicaceae</taxon>
        <taxon>Brassiceae</taxon>
        <taxon>Brassica</taxon>
    </lineage>
</organism>
<reference evidence="2" key="1">
    <citation type="submission" date="2019-12" db="EMBL/GenBank/DDBJ databases">
        <title>Genome sequencing and annotation of Brassica cretica.</title>
        <authorList>
            <person name="Studholme D.J."/>
            <person name="Sarris P.F."/>
        </authorList>
    </citation>
    <scope>NUCLEOTIDE SEQUENCE</scope>
    <source>
        <strain evidence="2">PFS-102/07</strain>
        <tissue evidence="2">Leaf</tissue>
    </source>
</reference>
<accession>A0A8S9M5V0</accession>
<protein>
    <submittedName>
        <fullName evidence="2">Uncharacterized protein</fullName>
    </submittedName>
</protein>
<name>A0A8S9M5V0_BRACR</name>
<feature type="transmembrane region" description="Helical" evidence="1">
    <location>
        <begin position="62"/>
        <end position="84"/>
    </location>
</feature>
<evidence type="ECO:0000313" key="2">
    <source>
        <dbReference type="EMBL" id="KAF2613409.1"/>
    </source>
</evidence>
<evidence type="ECO:0000256" key="1">
    <source>
        <dbReference type="SAM" id="Phobius"/>
    </source>
</evidence>
<dbReference type="AlphaFoldDB" id="A0A8S9M5V0"/>
<keyword evidence="1" id="KW-1133">Transmembrane helix</keyword>
<gene>
    <name evidence="2" type="ORF">F2Q70_00010987</name>
</gene>
<dbReference type="EMBL" id="QGKY02000089">
    <property type="protein sequence ID" value="KAF2613409.1"/>
    <property type="molecule type" value="Genomic_DNA"/>
</dbReference>
<comment type="caution">
    <text evidence="2">The sequence shown here is derived from an EMBL/GenBank/DDBJ whole genome shotgun (WGS) entry which is preliminary data.</text>
</comment>
<keyword evidence="1" id="KW-0472">Membrane</keyword>
<proteinExistence type="predicted"/>